<dbReference type="AlphaFoldDB" id="A0A8S3YB31"/>
<organism evidence="2 3">
    <name type="scientific">Parnassius apollo</name>
    <name type="common">Apollo butterfly</name>
    <name type="synonym">Papilio apollo</name>
    <dbReference type="NCBI Taxonomy" id="110799"/>
    <lineage>
        <taxon>Eukaryota</taxon>
        <taxon>Metazoa</taxon>
        <taxon>Ecdysozoa</taxon>
        <taxon>Arthropoda</taxon>
        <taxon>Hexapoda</taxon>
        <taxon>Insecta</taxon>
        <taxon>Pterygota</taxon>
        <taxon>Neoptera</taxon>
        <taxon>Endopterygota</taxon>
        <taxon>Lepidoptera</taxon>
        <taxon>Glossata</taxon>
        <taxon>Ditrysia</taxon>
        <taxon>Papilionoidea</taxon>
        <taxon>Papilionidae</taxon>
        <taxon>Parnassiinae</taxon>
        <taxon>Parnassini</taxon>
        <taxon>Parnassius</taxon>
        <taxon>Parnassius</taxon>
    </lineage>
</organism>
<name>A0A8S3YB31_PARAO</name>
<feature type="compositionally biased region" description="Basic and acidic residues" evidence="1">
    <location>
        <begin position="63"/>
        <end position="74"/>
    </location>
</feature>
<dbReference type="Proteomes" id="UP000691718">
    <property type="component" value="Unassembled WGS sequence"/>
</dbReference>
<evidence type="ECO:0000313" key="2">
    <source>
        <dbReference type="EMBL" id="CAG5053554.1"/>
    </source>
</evidence>
<feature type="region of interest" description="Disordered" evidence="1">
    <location>
        <begin position="41"/>
        <end position="74"/>
    </location>
</feature>
<protein>
    <submittedName>
        <fullName evidence="2">(apollo) hypothetical protein</fullName>
    </submittedName>
</protein>
<proteinExistence type="predicted"/>
<evidence type="ECO:0000313" key="3">
    <source>
        <dbReference type="Proteomes" id="UP000691718"/>
    </source>
</evidence>
<keyword evidence="3" id="KW-1185">Reference proteome</keyword>
<comment type="caution">
    <text evidence="2">The sequence shown here is derived from an EMBL/GenBank/DDBJ whole genome shotgun (WGS) entry which is preliminary data.</text>
</comment>
<gene>
    <name evidence="2" type="ORF">PAPOLLO_LOCUS25686</name>
</gene>
<sequence>MRVFRNSKYLDYVNGEGLWCNMDKNLSLQQIQDLLNDLDSDENVNEDIFPDASSDLSDAESEISDHNTESEEEA</sequence>
<evidence type="ECO:0000256" key="1">
    <source>
        <dbReference type="SAM" id="MobiDB-lite"/>
    </source>
</evidence>
<reference evidence="2" key="1">
    <citation type="submission" date="2021-04" db="EMBL/GenBank/DDBJ databases">
        <authorList>
            <person name="Tunstrom K."/>
        </authorList>
    </citation>
    <scope>NUCLEOTIDE SEQUENCE</scope>
</reference>
<accession>A0A8S3YB31</accession>
<dbReference type="EMBL" id="CAJQZP010001548">
    <property type="protein sequence ID" value="CAG5053554.1"/>
    <property type="molecule type" value="Genomic_DNA"/>
</dbReference>